<proteinExistence type="predicted"/>
<evidence type="ECO:0000313" key="2">
    <source>
        <dbReference type="Proteomes" id="UP001243330"/>
    </source>
</evidence>
<dbReference type="EMBL" id="JAQOWY010000472">
    <property type="protein sequence ID" value="KAK1841566.1"/>
    <property type="molecule type" value="Genomic_DNA"/>
</dbReference>
<dbReference type="Proteomes" id="UP001243330">
    <property type="component" value="Unassembled WGS sequence"/>
</dbReference>
<dbReference type="AlphaFoldDB" id="A0AAD9A513"/>
<accession>A0AAD9A513</accession>
<name>A0AAD9A513_9PEZI</name>
<gene>
    <name evidence="1" type="ORF">CCHR01_15800</name>
</gene>
<reference evidence="1" key="1">
    <citation type="submission" date="2023-01" db="EMBL/GenBank/DDBJ databases">
        <title>Colletotrichum chrysophilum M932 genome sequence.</title>
        <authorList>
            <person name="Baroncelli R."/>
        </authorList>
    </citation>
    <scope>NUCLEOTIDE SEQUENCE</scope>
    <source>
        <strain evidence="1">M932</strain>
    </source>
</reference>
<organism evidence="1 2">
    <name type="scientific">Colletotrichum chrysophilum</name>
    <dbReference type="NCBI Taxonomy" id="1836956"/>
    <lineage>
        <taxon>Eukaryota</taxon>
        <taxon>Fungi</taxon>
        <taxon>Dikarya</taxon>
        <taxon>Ascomycota</taxon>
        <taxon>Pezizomycotina</taxon>
        <taxon>Sordariomycetes</taxon>
        <taxon>Hypocreomycetidae</taxon>
        <taxon>Glomerellales</taxon>
        <taxon>Glomerellaceae</taxon>
        <taxon>Colletotrichum</taxon>
        <taxon>Colletotrichum gloeosporioides species complex</taxon>
    </lineage>
</organism>
<protein>
    <submittedName>
        <fullName evidence="1">Tol-like protein</fullName>
    </submittedName>
</protein>
<keyword evidence="2" id="KW-1185">Reference proteome</keyword>
<comment type="caution">
    <text evidence="1">The sequence shown here is derived from an EMBL/GenBank/DDBJ whole genome shotgun (WGS) entry which is preliminary data.</text>
</comment>
<evidence type="ECO:0000313" key="1">
    <source>
        <dbReference type="EMBL" id="KAK1841566.1"/>
    </source>
</evidence>
<sequence length="131" mass="14894">MALMGRIRYVEIPFGGVTWTGDLENPFQSSFDDAKWDGRLRAKARRLVIEDDEFEERCKVDLSLQKFEPNSWKCVVVGKSKGANQEGDMNQYVLLVHERLSSVVPPVYERVGVGILLQTHVALETTIFHIA</sequence>